<evidence type="ECO:0000313" key="1">
    <source>
        <dbReference type="EMBL" id="OGN10630.1"/>
    </source>
</evidence>
<evidence type="ECO:0000313" key="2">
    <source>
        <dbReference type="Proteomes" id="UP000177167"/>
    </source>
</evidence>
<dbReference type="Gene3D" id="3.90.550.10">
    <property type="entry name" value="Spore Coat Polysaccharide Biosynthesis Protein SpsA, Chain A"/>
    <property type="match status" value="1"/>
</dbReference>
<dbReference type="EMBL" id="MGJP01000003">
    <property type="protein sequence ID" value="OGN10630.1"/>
    <property type="molecule type" value="Genomic_DNA"/>
</dbReference>
<sequence>MTRKLKILCLIGARGGSRGIPGKNIRNFYGKPLIAYTIEQALSLKKYIDRIVVSTDDPEISRVAKQYGAEAPFLRPKELASDKSNIGDAIIYTLNRLEKEEKYKPDYILLLQPTAPLRERGDIIKCIELIKNKKCDSVITVCPTNYLFFNLEPDGKLCIINDPKSKIRIKPNRQSVPATHTYNGLVYISRRESFLRYRNFLADNTYAVVCDAWRSVDLDSVEDWVLAEFLYKNKKRLAQKIKKG</sequence>
<dbReference type="InterPro" id="IPR050793">
    <property type="entry name" value="CMP-NeuNAc_synthase"/>
</dbReference>
<dbReference type="Proteomes" id="UP000177167">
    <property type="component" value="Unassembled WGS sequence"/>
</dbReference>
<organism evidence="1 2">
    <name type="scientific">Candidatus Yanofskybacteria bacterium RIFCSPHIGHO2_02_FULL_41_11</name>
    <dbReference type="NCBI Taxonomy" id="1802675"/>
    <lineage>
        <taxon>Bacteria</taxon>
        <taxon>Candidatus Yanofskyibacteriota</taxon>
    </lineage>
</organism>
<proteinExistence type="predicted"/>
<dbReference type="InterPro" id="IPR003329">
    <property type="entry name" value="Cytidylyl_trans"/>
</dbReference>
<gene>
    <name evidence="1" type="ORF">A3J46_05480</name>
</gene>
<reference evidence="1 2" key="1">
    <citation type="journal article" date="2016" name="Nat. Commun.">
        <title>Thousands of microbial genomes shed light on interconnected biogeochemical processes in an aquifer system.</title>
        <authorList>
            <person name="Anantharaman K."/>
            <person name="Brown C.T."/>
            <person name="Hug L.A."/>
            <person name="Sharon I."/>
            <person name="Castelle C.J."/>
            <person name="Probst A.J."/>
            <person name="Thomas B.C."/>
            <person name="Singh A."/>
            <person name="Wilkins M.J."/>
            <person name="Karaoz U."/>
            <person name="Brodie E.L."/>
            <person name="Williams K.H."/>
            <person name="Hubbard S.S."/>
            <person name="Banfield J.F."/>
        </authorList>
    </citation>
    <scope>NUCLEOTIDE SEQUENCE [LARGE SCALE GENOMIC DNA]</scope>
</reference>
<name>A0A1F8FDL1_9BACT</name>
<dbReference type="PANTHER" id="PTHR21485">
    <property type="entry name" value="HAD SUPERFAMILY MEMBERS CMAS AND KDSC"/>
    <property type="match status" value="1"/>
</dbReference>
<comment type="caution">
    <text evidence="1">The sequence shown here is derived from an EMBL/GenBank/DDBJ whole genome shotgun (WGS) entry which is preliminary data.</text>
</comment>
<evidence type="ECO:0008006" key="3">
    <source>
        <dbReference type="Google" id="ProtNLM"/>
    </source>
</evidence>
<accession>A0A1F8FDL1</accession>
<dbReference type="GO" id="GO:0008781">
    <property type="term" value="F:N-acylneuraminate cytidylyltransferase activity"/>
    <property type="evidence" value="ECO:0007669"/>
    <property type="project" value="TreeGrafter"/>
</dbReference>
<dbReference type="SUPFAM" id="SSF53448">
    <property type="entry name" value="Nucleotide-diphospho-sugar transferases"/>
    <property type="match status" value="1"/>
</dbReference>
<dbReference type="CDD" id="cd02513">
    <property type="entry name" value="CMP-NeuAc_Synthase"/>
    <property type="match status" value="1"/>
</dbReference>
<dbReference type="AlphaFoldDB" id="A0A1F8FDL1"/>
<protein>
    <recommendedName>
        <fullName evidence="3">Acylneuraminate cytidylyltransferase</fullName>
    </recommendedName>
</protein>
<dbReference type="PANTHER" id="PTHR21485:SF6">
    <property type="entry name" value="N-ACYLNEURAMINATE CYTIDYLYLTRANSFERASE-RELATED"/>
    <property type="match status" value="1"/>
</dbReference>
<dbReference type="Pfam" id="PF02348">
    <property type="entry name" value="CTP_transf_3"/>
    <property type="match status" value="1"/>
</dbReference>
<dbReference type="InterPro" id="IPR029044">
    <property type="entry name" value="Nucleotide-diphossugar_trans"/>
</dbReference>